<dbReference type="InterPro" id="IPR032828">
    <property type="entry name" value="PolyA_RNA-bd"/>
</dbReference>
<comment type="cofactor">
    <cofactor evidence="1">
        <name>Mg(2+)</name>
        <dbReference type="ChEBI" id="CHEBI:18420"/>
    </cofactor>
</comment>
<dbReference type="GO" id="GO:0046872">
    <property type="term" value="F:metal ion binding"/>
    <property type="evidence" value="ECO:0007669"/>
    <property type="project" value="UniProtKB-KW"/>
</dbReference>
<dbReference type="AlphaFoldDB" id="A0A097EPF1"/>
<keyword evidence="8" id="KW-0067">ATP-binding</keyword>
<name>A0A097EPF1_9GAMM</name>
<evidence type="ECO:0000313" key="14">
    <source>
        <dbReference type="EMBL" id="AIT09440.1"/>
    </source>
</evidence>
<dbReference type="PANTHER" id="PTHR47545">
    <property type="entry name" value="MULTIFUNCTIONAL CCA PROTEIN"/>
    <property type="match status" value="1"/>
</dbReference>
<dbReference type="Gene3D" id="1.10.3090.10">
    <property type="entry name" value="cca-adding enzyme, domain 2"/>
    <property type="match status" value="1"/>
</dbReference>
<feature type="domain" description="tRNA nucleotidyltransferase/poly(A) polymerase RNA and SrmB- binding" evidence="13">
    <location>
        <begin position="150"/>
        <end position="210"/>
    </location>
</feature>
<dbReference type="Gene3D" id="3.30.460.10">
    <property type="entry name" value="Beta Polymerase, domain 2"/>
    <property type="match status" value="1"/>
</dbReference>
<feature type="domain" description="Poly A polymerase head" evidence="12">
    <location>
        <begin position="3"/>
        <end position="122"/>
    </location>
</feature>
<dbReference type="STRING" id="1547445.LO80_05315"/>
<keyword evidence="15" id="KW-1185">Reference proteome</keyword>
<dbReference type="KEGG" id="frf:LO80_05315"/>
<comment type="similarity">
    <text evidence="11">Belongs to the tRNA nucleotidyltransferase/poly(A) polymerase family.</text>
</comment>
<dbReference type="GO" id="GO:0001680">
    <property type="term" value="P:tRNA 3'-terminal CCA addition"/>
    <property type="evidence" value="ECO:0007669"/>
    <property type="project" value="InterPro"/>
</dbReference>
<evidence type="ECO:0000256" key="11">
    <source>
        <dbReference type="RuleBase" id="RU003953"/>
    </source>
</evidence>
<dbReference type="SUPFAM" id="SSF81891">
    <property type="entry name" value="Poly A polymerase C-terminal region-like"/>
    <property type="match status" value="1"/>
</dbReference>
<dbReference type="Pfam" id="PF01743">
    <property type="entry name" value="PolyA_pol"/>
    <property type="match status" value="1"/>
</dbReference>
<dbReference type="GO" id="GO:0005524">
    <property type="term" value="F:ATP binding"/>
    <property type="evidence" value="ECO:0007669"/>
    <property type="project" value="UniProtKB-KW"/>
</dbReference>
<keyword evidence="5" id="KW-0479">Metal-binding</keyword>
<dbReference type="InterPro" id="IPR002646">
    <property type="entry name" value="PolA_pol_head_dom"/>
</dbReference>
<reference evidence="14 15" key="1">
    <citation type="submission" date="2014-10" db="EMBL/GenBank/DDBJ databases">
        <title>Whole genome sequence of Francisella endociliophora strain FSC1006, isolated from a laboratory culture of the marine ciliate Euplotes raikovi.</title>
        <authorList>
            <person name="Granberg M."/>
            <person name="Backman S."/>
            <person name="Lundmark E."/>
            <person name="Nilsson E."/>
            <person name="Karlsson E."/>
            <person name="Thelaus J."/>
            <person name="Ohrman C."/>
            <person name="Larkeryd A."/>
            <person name="Stenberg P."/>
        </authorList>
    </citation>
    <scope>NUCLEOTIDE SEQUENCE [LARGE SCALE GENOMIC DNA]</scope>
    <source>
        <strain evidence="14 15">FSC1006</strain>
    </source>
</reference>
<dbReference type="EC" id="2.7.7.72" evidence="14"/>
<dbReference type="EMBL" id="CP009574">
    <property type="protein sequence ID" value="AIT09440.1"/>
    <property type="molecule type" value="Genomic_DNA"/>
</dbReference>
<dbReference type="eggNOG" id="COG0617">
    <property type="taxonomic scope" value="Bacteria"/>
</dbReference>
<dbReference type="HOGENOM" id="CLU_015961_1_0_6"/>
<evidence type="ECO:0000256" key="6">
    <source>
        <dbReference type="ARBA" id="ARBA00022741"/>
    </source>
</evidence>
<dbReference type="OrthoDB" id="9805698at2"/>
<dbReference type="PANTHER" id="PTHR47545:SF1">
    <property type="entry name" value="MULTIFUNCTIONAL CCA PROTEIN"/>
    <property type="match status" value="1"/>
</dbReference>
<protein>
    <submittedName>
        <fullName evidence="14">tRNA CCA-pyrophosphorylase</fullName>
        <ecNumber evidence="14">2.7.7.72</ecNumber>
    </submittedName>
</protein>
<accession>A0A097EPF1</accession>
<dbReference type="InterPro" id="IPR043519">
    <property type="entry name" value="NT_sf"/>
</dbReference>
<evidence type="ECO:0000256" key="4">
    <source>
        <dbReference type="ARBA" id="ARBA00022695"/>
    </source>
</evidence>
<dbReference type="Proteomes" id="UP000029672">
    <property type="component" value="Chromosome"/>
</dbReference>
<dbReference type="NCBIfam" id="NF009811">
    <property type="entry name" value="PRK13296.1"/>
    <property type="match status" value="1"/>
</dbReference>
<dbReference type="Pfam" id="PF12627">
    <property type="entry name" value="PolyA_pol_RNAbd"/>
    <property type="match status" value="1"/>
</dbReference>
<evidence type="ECO:0000259" key="13">
    <source>
        <dbReference type="Pfam" id="PF12627"/>
    </source>
</evidence>
<keyword evidence="3" id="KW-0819">tRNA processing</keyword>
<dbReference type="InterPro" id="IPR050124">
    <property type="entry name" value="tRNA_CCA-adding_enzyme"/>
</dbReference>
<dbReference type="GO" id="GO:0003723">
    <property type="term" value="F:RNA binding"/>
    <property type="evidence" value="ECO:0007669"/>
    <property type="project" value="UniProtKB-KW"/>
</dbReference>
<sequence>MKVYLVGGAVRDILLGLEPKDKDWVVVGATEQQILEAGFLKVNASFPVFIDPKTKDEYALARSEKKISQGYHGFEIKHSECITLEEDLMRRDLTINSIAMTQDNKLVDPFNGYQDIKDRILRHTSNAFIEDPLRVVRLARFMAQLNRFKFTIATETKTLVKKVVKSDELLHLTKERLNKEFIKSLDNPVIFFKTLDKLDSLAIVFPNIKKQFHQLPNEYFFDNQQYLSASVDEKIALCLINTDEINILRKELMLTNKQTKLLSAVINVRKILENDNITAREVYYLIKNANLVRDRELFKQTFSIHRKYDSINNSRKQKRIYNLEKAIIKIIELDISETIEKIPKSSLKAELERLYIYTIKKLLKI</sequence>
<evidence type="ECO:0000256" key="3">
    <source>
        <dbReference type="ARBA" id="ARBA00022694"/>
    </source>
</evidence>
<keyword evidence="6" id="KW-0547">Nucleotide-binding</keyword>
<evidence type="ECO:0000256" key="10">
    <source>
        <dbReference type="ARBA" id="ARBA00022884"/>
    </source>
</evidence>
<keyword evidence="4 14" id="KW-0548">Nucleotidyltransferase</keyword>
<evidence type="ECO:0000256" key="7">
    <source>
        <dbReference type="ARBA" id="ARBA00022800"/>
    </source>
</evidence>
<evidence type="ECO:0000256" key="5">
    <source>
        <dbReference type="ARBA" id="ARBA00022723"/>
    </source>
</evidence>
<dbReference type="GO" id="GO:0004810">
    <property type="term" value="F:CCA tRNA nucleotidyltransferase activity"/>
    <property type="evidence" value="ECO:0007669"/>
    <property type="project" value="UniProtKB-EC"/>
</dbReference>
<dbReference type="SUPFAM" id="SSF81301">
    <property type="entry name" value="Nucleotidyltransferase"/>
    <property type="match status" value="1"/>
</dbReference>
<keyword evidence="10 11" id="KW-0694">RNA-binding</keyword>
<evidence type="ECO:0000256" key="1">
    <source>
        <dbReference type="ARBA" id="ARBA00001946"/>
    </source>
</evidence>
<evidence type="ECO:0000313" key="15">
    <source>
        <dbReference type="Proteomes" id="UP000029672"/>
    </source>
</evidence>
<evidence type="ECO:0000259" key="12">
    <source>
        <dbReference type="Pfam" id="PF01743"/>
    </source>
</evidence>
<evidence type="ECO:0000256" key="8">
    <source>
        <dbReference type="ARBA" id="ARBA00022840"/>
    </source>
</evidence>
<keyword evidence="2 11" id="KW-0808">Transferase</keyword>
<gene>
    <name evidence="14" type="ORF">LO80_05315</name>
</gene>
<dbReference type="GO" id="GO:0042245">
    <property type="term" value="P:RNA repair"/>
    <property type="evidence" value="ECO:0007669"/>
    <property type="project" value="UniProtKB-KW"/>
</dbReference>
<dbReference type="RefSeq" id="WP_040009218.1">
    <property type="nucleotide sequence ID" value="NZ_CP009574.1"/>
</dbReference>
<organism evidence="14 15">
    <name type="scientific">Candidatus Francisella endociliophora</name>
    <dbReference type="NCBI Taxonomy" id="653937"/>
    <lineage>
        <taxon>Bacteria</taxon>
        <taxon>Pseudomonadati</taxon>
        <taxon>Pseudomonadota</taxon>
        <taxon>Gammaproteobacteria</taxon>
        <taxon>Thiotrichales</taxon>
        <taxon>Francisellaceae</taxon>
        <taxon>Francisella</taxon>
    </lineage>
</organism>
<keyword evidence="9" id="KW-0460">Magnesium</keyword>
<evidence type="ECO:0000256" key="2">
    <source>
        <dbReference type="ARBA" id="ARBA00022679"/>
    </source>
</evidence>
<dbReference type="CDD" id="cd05398">
    <property type="entry name" value="NT_ClassII-CCAase"/>
    <property type="match status" value="1"/>
</dbReference>
<evidence type="ECO:0000256" key="9">
    <source>
        <dbReference type="ARBA" id="ARBA00022842"/>
    </source>
</evidence>
<proteinExistence type="inferred from homology"/>
<keyword evidence="7" id="KW-0692">RNA repair</keyword>